<name>A0A3B9GTN9_9PROT</name>
<dbReference type="Gene3D" id="3.40.190.10">
    <property type="entry name" value="Periplasmic binding protein-like II"/>
    <property type="match status" value="2"/>
</dbReference>
<dbReference type="PROSITE" id="PS50931">
    <property type="entry name" value="HTH_LYSR"/>
    <property type="match status" value="1"/>
</dbReference>
<gene>
    <name evidence="6" type="ORF">DCG58_00660</name>
</gene>
<evidence type="ECO:0000256" key="1">
    <source>
        <dbReference type="ARBA" id="ARBA00009437"/>
    </source>
</evidence>
<feature type="domain" description="HTH lysR-type" evidence="5">
    <location>
        <begin position="4"/>
        <end position="61"/>
    </location>
</feature>
<dbReference type="PANTHER" id="PTHR30118:SF15">
    <property type="entry name" value="TRANSCRIPTIONAL REGULATORY PROTEIN"/>
    <property type="match status" value="1"/>
</dbReference>
<keyword evidence="4" id="KW-0804">Transcription</keyword>
<dbReference type="GO" id="GO:0003700">
    <property type="term" value="F:DNA-binding transcription factor activity"/>
    <property type="evidence" value="ECO:0007669"/>
    <property type="project" value="InterPro"/>
</dbReference>
<evidence type="ECO:0000256" key="4">
    <source>
        <dbReference type="ARBA" id="ARBA00023163"/>
    </source>
</evidence>
<evidence type="ECO:0000313" key="6">
    <source>
        <dbReference type="EMBL" id="HAE25646.1"/>
    </source>
</evidence>
<dbReference type="EMBL" id="DMAN01000014">
    <property type="protein sequence ID" value="HAE25646.1"/>
    <property type="molecule type" value="Genomic_DNA"/>
</dbReference>
<dbReference type="SUPFAM" id="SSF46785">
    <property type="entry name" value="Winged helix' DNA-binding domain"/>
    <property type="match status" value="1"/>
</dbReference>
<dbReference type="InterPro" id="IPR000847">
    <property type="entry name" value="LysR_HTH_N"/>
</dbReference>
<evidence type="ECO:0000256" key="3">
    <source>
        <dbReference type="ARBA" id="ARBA00023125"/>
    </source>
</evidence>
<protein>
    <submittedName>
        <fullName evidence="6">LysR family transcriptional regulator</fullName>
    </submittedName>
</protein>
<sequence length="301" mass="33495">MKDIDLNLLTILAHLLSSRSVTGTAQRIGVSQPAVSRALAQLRQIFDDPILIRTRNGMETTARADQLVPRIQKWISITESLLAPLEFDPSQMKRKIRVASTDYGVQAVIEPVSGKFLCEAPGSSLEVSALSADMLGDLAFGQLDFVITGREPDLASVHARRLFRDTAKCVVRRGHPLIKYAGEAHLPLGPYLEHRHLAILIGEERQDVLGMQLEAIGKPRRVSLALPYFQATAAMVAGSDLVMTVPKKLADRFQDDDRVVVLPAPGELADFNYWILWHERIHRDPMTSWFTGLLVSLFQVE</sequence>
<dbReference type="GO" id="GO:0003677">
    <property type="term" value="F:DNA binding"/>
    <property type="evidence" value="ECO:0007669"/>
    <property type="project" value="UniProtKB-KW"/>
</dbReference>
<dbReference type="SUPFAM" id="SSF53850">
    <property type="entry name" value="Periplasmic binding protein-like II"/>
    <property type="match status" value="1"/>
</dbReference>
<keyword evidence="3" id="KW-0238">DNA-binding</keyword>
<dbReference type="InterPro" id="IPR036390">
    <property type="entry name" value="WH_DNA-bd_sf"/>
</dbReference>
<dbReference type="Pfam" id="PF00126">
    <property type="entry name" value="HTH_1"/>
    <property type="match status" value="1"/>
</dbReference>
<accession>A0A3B9GTN9</accession>
<evidence type="ECO:0000256" key="2">
    <source>
        <dbReference type="ARBA" id="ARBA00023015"/>
    </source>
</evidence>
<organism evidence="6 7">
    <name type="scientific">Hyphomonas adhaerens</name>
    <dbReference type="NCBI Taxonomy" id="81029"/>
    <lineage>
        <taxon>Bacteria</taxon>
        <taxon>Pseudomonadati</taxon>
        <taxon>Pseudomonadota</taxon>
        <taxon>Alphaproteobacteria</taxon>
        <taxon>Hyphomonadales</taxon>
        <taxon>Hyphomonadaceae</taxon>
        <taxon>Hyphomonas</taxon>
    </lineage>
</organism>
<reference evidence="6 7" key="1">
    <citation type="journal article" date="2018" name="Nat. Biotechnol.">
        <title>A standardized bacterial taxonomy based on genome phylogeny substantially revises the tree of life.</title>
        <authorList>
            <person name="Parks D.H."/>
            <person name="Chuvochina M."/>
            <person name="Waite D.W."/>
            <person name="Rinke C."/>
            <person name="Skarshewski A."/>
            <person name="Chaumeil P.A."/>
            <person name="Hugenholtz P."/>
        </authorList>
    </citation>
    <scope>NUCLEOTIDE SEQUENCE [LARGE SCALE GENOMIC DNA]</scope>
    <source>
        <strain evidence="6">UBA8733</strain>
    </source>
</reference>
<dbReference type="Proteomes" id="UP000259610">
    <property type="component" value="Unassembled WGS sequence"/>
</dbReference>
<comment type="similarity">
    <text evidence="1">Belongs to the LysR transcriptional regulatory family.</text>
</comment>
<evidence type="ECO:0000259" key="5">
    <source>
        <dbReference type="PROSITE" id="PS50931"/>
    </source>
</evidence>
<proteinExistence type="inferred from homology"/>
<dbReference type="InterPro" id="IPR050389">
    <property type="entry name" value="LysR-type_TF"/>
</dbReference>
<keyword evidence="2" id="KW-0805">Transcription regulation</keyword>
<dbReference type="PANTHER" id="PTHR30118">
    <property type="entry name" value="HTH-TYPE TRANSCRIPTIONAL REGULATOR LEUO-RELATED"/>
    <property type="match status" value="1"/>
</dbReference>
<dbReference type="RefSeq" id="WP_272986326.1">
    <property type="nucleotide sequence ID" value="NZ_CAJWRG010000031.1"/>
</dbReference>
<dbReference type="InterPro" id="IPR037402">
    <property type="entry name" value="YidZ_PBP2"/>
</dbReference>
<evidence type="ECO:0000313" key="7">
    <source>
        <dbReference type="Proteomes" id="UP000259610"/>
    </source>
</evidence>
<comment type="caution">
    <text evidence="6">The sequence shown here is derived from an EMBL/GenBank/DDBJ whole genome shotgun (WGS) entry which is preliminary data.</text>
</comment>
<dbReference type="Gene3D" id="1.10.10.10">
    <property type="entry name" value="Winged helix-like DNA-binding domain superfamily/Winged helix DNA-binding domain"/>
    <property type="match status" value="1"/>
</dbReference>
<dbReference type="AlphaFoldDB" id="A0A3B9GTN9"/>
<dbReference type="CDD" id="cd08417">
    <property type="entry name" value="PBP2_Nitroaromatics_like"/>
    <property type="match status" value="1"/>
</dbReference>
<dbReference type="Pfam" id="PF03466">
    <property type="entry name" value="LysR_substrate"/>
    <property type="match status" value="1"/>
</dbReference>
<dbReference type="InterPro" id="IPR005119">
    <property type="entry name" value="LysR_subst-bd"/>
</dbReference>
<dbReference type="InterPro" id="IPR036388">
    <property type="entry name" value="WH-like_DNA-bd_sf"/>
</dbReference>